<dbReference type="InterPro" id="IPR039986">
    <property type="entry name" value="CFAP210"/>
</dbReference>
<protein>
    <recommendedName>
        <fullName evidence="3">Trichohyalin-plectin-homology domain-containing protein</fullName>
    </recommendedName>
</protein>
<reference evidence="1 2" key="1">
    <citation type="submission" date="2023-01" db="EMBL/GenBank/DDBJ databases">
        <authorList>
            <person name="Whitehead M."/>
        </authorList>
    </citation>
    <scope>NUCLEOTIDE SEQUENCE [LARGE SCALE GENOMIC DNA]</scope>
</reference>
<dbReference type="EMBL" id="CARXXK010000002">
    <property type="protein sequence ID" value="CAI6357821.1"/>
    <property type="molecule type" value="Genomic_DNA"/>
</dbReference>
<organism evidence="1 2">
    <name type="scientific">Macrosiphum euphorbiae</name>
    <name type="common">potato aphid</name>
    <dbReference type="NCBI Taxonomy" id="13131"/>
    <lineage>
        <taxon>Eukaryota</taxon>
        <taxon>Metazoa</taxon>
        <taxon>Ecdysozoa</taxon>
        <taxon>Arthropoda</taxon>
        <taxon>Hexapoda</taxon>
        <taxon>Insecta</taxon>
        <taxon>Pterygota</taxon>
        <taxon>Neoptera</taxon>
        <taxon>Paraneoptera</taxon>
        <taxon>Hemiptera</taxon>
        <taxon>Sternorrhyncha</taxon>
        <taxon>Aphidomorpha</taxon>
        <taxon>Aphidoidea</taxon>
        <taxon>Aphididae</taxon>
        <taxon>Macrosiphini</taxon>
        <taxon>Macrosiphum</taxon>
    </lineage>
</organism>
<proteinExistence type="predicted"/>
<comment type="caution">
    <text evidence="1">The sequence shown here is derived from an EMBL/GenBank/DDBJ whole genome shotgun (WGS) entry which is preliminary data.</text>
</comment>
<evidence type="ECO:0000313" key="2">
    <source>
        <dbReference type="Proteomes" id="UP001160148"/>
    </source>
</evidence>
<keyword evidence="2" id="KW-1185">Reference proteome</keyword>
<dbReference type="Proteomes" id="UP001160148">
    <property type="component" value="Unassembled WGS sequence"/>
</dbReference>
<sequence>MQAIDVVNNNQKTQALLIPKVEWIRLKKILTKKDDDIATIEMIKRLKDERQATSKAIKETWDATVLNKRKKELENRRKLVASNEARQLKRDEIMKLEILERRNAIVEKFRLKKWSDRDSTKALAREVHKMEVLRERSIQIKFNEDQKAKELEADRLLKMEQNLDAERYKTDQWEQKLKQAETKKANAAFFLKELKERENIKRDNDIKLREEGKAELQRIANEIEEDREKKKAKTLATRENLINHLNENRKIVAENIKLRQLEDQEENLVVSIMAEAKKKIAKTRKLKEIEILKEKQKLLEKMVETADTGQDKEEVSFQNAVEEKERKYQREELKNKGLIKNREEDFEASKKILDEENRKEKERLTLSHQWELERRLRETEMLCLLEESSKQAKTRETNCFRKNLNLQCDNNRAASRANKRVDVEKYNAQLKLWKQQDEEFMTHTNNLITKYKKAGTSVIPLMKAIKDYKKNNKLLSMQ</sequence>
<name>A0AAV0WQS6_9HEMI</name>
<gene>
    <name evidence="1" type="ORF">MEUPH1_LOCUS13408</name>
</gene>
<evidence type="ECO:0000313" key="1">
    <source>
        <dbReference type="EMBL" id="CAI6357821.1"/>
    </source>
</evidence>
<evidence type="ECO:0008006" key="3">
    <source>
        <dbReference type="Google" id="ProtNLM"/>
    </source>
</evidence>
<dbReference type="PANTHER" id="PTHR28663">
    <property type="entry name" value="COILED-COIL DOMAIN-CONTAINING PROTEIN 173"/>
    <property type="match status" value="1"/>
</dbReference>
<dbReference type="AlphaFoldDB" id="A0AAV0WQS6"/>
<dbReference type="PANTHER" id="PTHR28663:SF1">
    <property type="entry name" value="CILIA- AND FLAGELLA- ASSOCIATED PROTEIN 210"/>
    <property type="match status" value="1"/>
</dbReference>
<accession>A0AAV0WQS6</accession>
<dbReference type="GO" id="GO:0005879">
    <property type="term" value="C:axonemal microtubule"/>
    <property type="evidence" value="ECO:0007669"/>
    <property type="project" value="TreeGrafter"/>
</dbReference>